<dbReference type="EMBL" id="BNAY01000012">
    <property type="protein sequence ID" value="GHH35144.1"/>
    <property type="molecule type" value="Genomic_DNA"/>
</dbReference>
<name>A0ABQ3M6R2_9PSEU</name>
<feature type="region of interest" description="Disordered" evidence="1">
    <location>
        <begin position="15"/>
        <end position="35"/>
    </location>
</feature>
<evidence type="ECO:0000313" key="2">
    <source>
        <dbReference type="EMBL" id="GHH35144.1"/>
    </source>
</evidence>
<organism evidence="2 3">
    <name type="scientific">Amycolatopsis oliviviridis</name>
    <dbReference type="NCBI Taxonomy" id="1471590"/>
    <lineage>
        <taxon>Bacteria</taxon>
        <taxon>Bacillati</taxon>
        <taxon>Actinomycetota</taxon>
        <taxon>Actinomycetes</taxon>
        <taxon>Pseudonocardiales</taxon>
        <taxon>Pseudonocardiaceae</taxon>
        <taxon>Amycolatopsis</taxon>
    </lineage>
</organism>
<dbReference type="Proteomes" id="UP000635387">
    <property type="component" value="Unassembled WGS sequence"/>
</dbReference>
<proteinExistence type="predicted"/>
<gene>
    <name evidence="2" type="ORF">GCM10017790_75920</name>
</gene>
<evidence type="ECO:0000313" key="3">
    <source>
        <dbReference type="Proteomes" id="UP000635387"/>
    </source>
</evidence>
<reference evidence="3" key="1">
    <citation type="journal article" date="2019" name="Int. J. Syst. Evol. Microbiol.">
        <title>The Global Catalogue of Microorganisms (GCM) 10K type strain sequencing project: providing services to taxonomists for standard genome sequencing and annotation.</title>
        <authorList>
            <consortium name="The Broad Institute Genomics Platform"/>
            <consortium name="The Broad Institute Genome Sequencing Center for Infectious Disease"/>
            <person name="Wu L."/>
            <person name="Ma J."/>
        </authorList>
    </citation>
    <scope>NUCLEOTIDE SEQUENCE [LARGE SCALE GENOMIC DNA]</scope>
    <source>
        <strain evidence="3">CGMCC 4.7683</strain>
    </source>
</reference>
<sequence>MNSLGGGAFSLLKQLSPTALTPDRHRADTPGTRCQPLIHLGSPVAGTGQDEPATYICPKYRPAEVSVLSHADPLPAAWQSDGHGATISAATYARGDQDAASGFGR</sequence>
<comment type="caution">
    <text evidence="2">The sequence shown here is derived from an EMBL/GenBank/DDBJ whole genome shotgun (WGS) entry which is preliminary data.</text>
</comment>
<protein>
    <submittedName>
        <fullName evidence="2">Uncharacterized protein</fullName>
    </submittedName>
</protein>
<accession>A0ABQ3M6R2</accession>
<keyword evidence="3" id="KW-1185">Reference proteome</keyword>
<evidence type="ECO:0000256" key="1">
    <source>
        <dbReference type="SAM" id="MobiDB-lite"/>
    </source>
</evidence>